<dbReference type="AlphaFoldDB" id="A0A8S9UTZ9"/>
<reference evidence="2" key="1">
    <citation type="submission" date="2020-03" db="EMBL/GenBank/DDBJ databases">
        <title>Hybrid Assembly of Korean Phytophthora infestans isolates.</title>
        <authorList>
            <person name="Prokchorchik M."/>
            <person name="Lee Y."/>
            <person name="Seo J."/>
            <person name="Cho J.-H."/>
            <person name="Park Y.-E."/>
            <person name="Jang D.-C."/>
            <person name="Im J.-S."/>
            <person name="Choi J.-G."/>
            <person name="Park H.-J."/>
            <person name="Lee G.-B."/>
            <person name="Lee Y.-G."/>
            <person name="Hong S.-Y."/>
            <person name="Cho K."/>
            <person name="Sohn K.H."/>
        </authorList>
    </citation>
    <scope>NUCLEOTIDE SEQUENCE</scope>
    <source>
        <strain evidence="2">KR_2_A2</strain>
    </source>
</reference>
<feature type="compositionally biased region" description="Basic and acidic residues" evidence="1">
    <location>
        <begin position="23"/>
        <end position="46"/>
    </location>
</feature>
<feature type="compositionally biased region" description="Basic and acidic residues" evidence="1">
    <location>
        <begin position="76"/>
        <end position="97"/>
    </location>
</feature>
<gene>
    <name evidence="2" type="ORF">GN958_ATG07677</name>
</gene>
<sequence length="132" mass="15225">MSERKATSPAGPVLRFGKLPTAEPREKTPLDENKKPPETMEQERQDPYLWEQKVRAALAMAKKMKATIADVSRNQEASDGRARRRDKQELDELERERRRVAREEDEEPRIYVFAGRGLRMADSLVTKQSCLA</sequence>
<evidence type="ECO:0000313" key="2">
    <source>
        <dbReference type="EMBL" id="KAF4143147.1"/>
    </source>
</evidence>
<evidence type="ECO:0000256" key="1">
    <source>
        <dbReference type="SAM" id="MobiDB-lite"/>
    </source>
</evidence>
<dbReference type="EMBL" id="JAACNO010001080">
    <property type="protein sequence ID" value="KAF4143147.1"/>
    <property type="molecule type" value="Genomic_DNA"/>
</dbReference>
<feature type="region of interest" description="Disordered" evidence="1">
    <location>
        <begin position="68"/>
        <end position="105"/>
    </location>
</feature>
<comment type="caution">
    <text evidence="2">The sequence shown here is derived from an EMBL/GenBank/DDBJ whole genome shotgun (WGS) entry which is preliminary data.</text>
</comment>
<feature type="region of interest" description="Disordered" evidence="1">
    <location>
        <begin position="1"/>
        <end position="49"/>
    </location>
</feature>
<dbReference type="Proteomes" id="UP000704712">
    <property type="component" value="Unassembled WGS sequence"/>
</dbReference>
<name>A0A8S9UTZ9_PHYIN</name>
<accession>A0A8S9UTZ9</accession>
<evidence type="ECO:0000313" key="3">
    <source>
        <dbReference type="Proteomes" id="UP000704712"/>
    </source>
</evidence>
<protein>
    <submittedName>
        <fullName evidence="2">Uncharacterized protein</fullName>
    </submittedName>
</protein>
<proteinExistence type="predicted"/>
<organism evidence="2 3">
    <name type="scientific">Phytophthora infestans</name>
    <name type="common">Potato late blight agent</name>
    <name type="synonym">Botrytis infestans</name>
    <dbReference type="NCBI Taxonomy" id="4787"/>
    <lineage>
        <taxon>Eukaryota</taxon>
        <taxon>Sar</taxon>
        <taxon>Stramenopiles</taxon>
        <taxon>Oomycota</taxon>
        <taxon>Peronosporomycetes</taxon>
        <taxon>Peronosporales</taxon>
        <taxon>Peronosporaceae</taxon>
        <taxon>Phytophthora</taxon>
    </lineage>
</organism>